<dbReference type="Pfam" id="PF01612">
    <property type="entry name" value="DNA_pol_A_exo1"/>
    <property type="match status" value="1"/>
</dbReference>
<dbReference type="Pfam" id="PF01927">
    <property type="entry name" value="Mut7-C"/>
    <property type="match status" value="2"/>
</dbReference>
<dbReference type="GO" id="GO:0008408">
    <property type="term" value="F:3'-5' exonuclease activity"/>
    <property type="evidence" value="ECO:0007669"/>
    <property type="project" value="InterPro"/>
</dbReference>
<dbReference type="GO" id="GO:0006139">
    <property type="term" value="P:nucleobase-containing compound metabolic process"/>
    <property type="evidence" value="ECO:0007669"/>
    <property type="project" value="InterPro"/>
</dbReference>
<dbReference type="Ensembl" id="ENSACCT00020015508.1">
    <property type="protein sequence ID" value="ENSACCP00020014865.1"/>
    <property type="gene ID" value="ENSACCG00020010209.1"/>
</dbReference>
<dbReference type="InterPro" id="IPR052408">
    <property type="entry name" value="Exonuclease_MUT-7-like"/>
</dbReference>
<keyword evidence="6" id="KW-1185">Reference proteome</keyword>
<dbReference type="InterPro" id="IPR012337">
    <property type="entry name" value="RNaseH-like_sf"/>
</dbReference>
<proteinExistence type="predicted"/>
<dbReference type="AlphaFoldDB" id="A0A663ERA9"/>
<dbReference type="InterPro" id="IPR036397">
    <property type="entry name" value="RNaseH_sf"/>
</dbReference>
<evidence type="ECO:0000313" key="5">
    <source>
        <dbReference type="Ensembl" id="ENSACCP00020014865.1"/>
    </source>
</evidence>
<sequence length="838" mass="94961">MGARVNYVKYALWWQWNSADITQQITTSPSSFRGQDPLLLLKTLQLLWTKKEMKKLKEEIRRGFAGLEDPLAGLLDMLESSSDWKGKGHSLGYYITTELQLWIKEHPAVQQSGIKLKKLQARVLRILAQCPANLLGPLISIYQLHTADRNYLLGHVSHLYHKGDYKEAALLSIKLKLQPDQDVEKMCTPLLLQDKTNLVEDYVGEYPELQSKLLQILDMWCEPGFNIRDITRQYQGLSRYKPDKFNRKMLSKLVFRLLDRFNVDPALCPNVINQRHLRTLNYLFYKRFVEKTMTQENWTDHVQSTVGENRWLQGHLIQLLISYCDLKTAARWAQCCNLPKEMLPYGVADELQKLQIQERVEEATKADNYEESKKKDYYQLPIPRANIHFLQTWEETLQCWEKVLRPGQVVGIDMEWRPSFGMVGKPRVSLLQIALNDEVFLLDLPRLLEHAETEGGKEKLPHFIQMLYSDAAITKLGYGMSGDLSSLAATWPALKDTDKQAQGVVDLLTVDKQLQKSSIDWKKGGRKVDVLSPEQNNEDRGFRQPEKGLSLLVQHVLGKPLDKTEQLSNWEKRPLREEQILYAASDAYCLLEIYEKLCKDPASFGLSSDLTASLVGKSSIKPRAKKQLNKQEVLSPSGQIARQEGRVILTSGLPYQTLQSQVAEGRCFSVNCSEKAKEQALQVLKHFNVQVSLADIFSRCQVCNCDKYLKISRERMRQLVEGSRQAPGDGGAGCLARSKEKPSQSCDAAMPACNAAQPGYTLHSEWPEGLDQCGASIALAGGTVLQVAAIPPGVLDKPVVTDFYCCTRCGKVFWEGSHFGRVVSQFQDVLVTAGDEHL</sequence>
<organism evidence="5 6">
    <name type="scientific">Aquila chrysaetos chrysaetos</name>
    <dbReference type="NCBI Taxonomy" id="223781"/>
    <lineage>
        <taxon>Eukaryota</taxon>
        <taxon>Metazoa</taxon>
        <taxon>Chordata</taxon>
        <taxon>Craniata</taxon>
        <taxon>Vertebrata</taxon>
        <taxon>Euteleostomi</taxon>
        <taxon>Archelosauria</taxon>
        <taxon>Archosauria</taxon>
        <taxon>Dinosauria</taxon>
        <taxon>Saurischia</taxon>
        <taxon>Theropoda</taxon>
        <taxon>Coelurosauria</taxon>
        <taxon>Aves</taxon>
        <taxon>Neognathae</taxon>
        <taxon>Neoaves</taxon>
        <taxon>Telluraves</taxon>
        <taxon>Accipitrimorphae</taxon>
        <taxon>Accipitriformes</taxon>
        <taxon>Accipitridae</taxon>
        <taxon>Accipitrinae</taxon>
        <taxon>Aquila</taxon>
    </lineage>
</organism>
<reference evidence="5" key="2">
    <citation type="submission" date="2025-09" db="UniProtKB">
        <authorList>
            <consortium name="Ensembl"/>
        </authorList>
    </citation>
    <scope>IDENTIFICATION</scope>
</reference>
<dbReference type="InterPro" id="IPR002562">
    <property type="entry name" value="3'-5'_exonuclease_dom"/>
</dbReference>
<dbReference type="SMART" id="SM00474">
    <property type="entry name" value="35EXOc"/>
    <property type="match status" value="1"/>
</dbReference>
<dbReference type="CDD" id="cd06146">
    <property type="entry name" value="mut-7_like_exo"/>
    <property type="match status" value="1"/>
</dbReference>
<gene>
    <name evidence="5" type="primary">EXD3</name>
</gene>
<accession>A0A663ERA9</accession>
<name>A0A663ERA9_AQUCH</name>
<dbReference type="Proteomes" id="UP000472275">
    <property type="component" value="Chromosome 24"/>
</dbReference>
<keyword evidence="1" id="KW-0540">Nuclease</keyword>
<dbReference type="InterPro" id="IPR037432">
    <property type="entry name" value="Mut-7_DEDDy_dom"/>
</dbReference>
<dbReference type="PANTHER" id="PTHR47765:SF2">
    <property type="entry name" value="EXONUCLEASE MUT-7 HOMOLOG"/>
    <property type="match status" value="1"/>
</dbReference>
<evidence type="ECO:0000256" key="3">
    <source>
        <dbReference type="ARBA" id="ARBA00022839"/>
    </source>
</evidence>
<dbReference type="FunFam" id="3.30.420.10:FF:000074">
    <property type="entry name" value="exonuclease mut-7 homolog isoform X2"/>
    <property type="match status" value="1"/>
</dbReference>
<dbReference type="InterPro" id="IPR002782">
    <property type="entry name" value="Mut7-C_RNAse_dom"/>
</dbReference>
<dbReference type="SUPFAM" id="SSF53098">
    <property type="entry name" value="Ribonuclease H-like"/>
    <property type="match status" value="1"/>
</dbReference>
<dbReference type="Gene3D" id="3.30.420.10">
    <property type="entry name" value="Ribonuclease H-like superfamily/Ribonuclease H"/>
    <property type="match status" value="1"/>
</dbReference>
<dbReference type="GeneTree" id="ENSGT00390000006843"/>
<dbReference type="PANTHER" id="PTHR47765">
    <property type="entry name" value="3'-5' EXONUCLEASE DOMAIN-CONTAINING PROTEIN"/>
    <property type="match status" value="1"/>
</dbReference>
<evidence type="ECO:0000256" key="2">
    <source>
        <dbReference type="ARBA" id="ARBA00022801"/>
    </source>
</evidence>
<reference evidence="5" key="1">
    <citation type="submission" date="2025-08" db="UniProtKB">
        <authorList>
            <consortium name="Ensembl"/>
        </authorList>
    </citation>
    <scope>IDENTIFICATION</scope>
</reference>
<keyword evidence="2" id="KW-0378">Hydrolase</keyword>
<keyword evidence="3" id="KW-0269">Exonuclease</keyword>
<evidence type="ECO:0000256" key="1">
    <source>
        <dbReference type="ARBA" id="ARBA00022722"/>
    </source>
</evidence>
<evidence type="ECO:0000313" key="6">
    <source>
        <dbReference type="Proteomes" id="UP000472275"/>
    </source>
</evidence>
<dbReference type="GO" id="GO:0003676">
    <property type="term" value="F:nucleic acid binding"/>
    <property type="evidence" value="ECO:0007669"/>
    <property type="project" value="InterPro"/>
</dbReference>
<feature type="domain" description="3'-5' exonuclease" evidence="4">
    <location>
        <begin position="387"/>
        <end position="602"/>
    </location>
</feature>
<protein>
    <submittedName>
        <fullName evidence="5">Exonuclease 3'-5' domain containing 3</fullName>
    </submittedName>
</protein>
<evidence type="ECO:0000259" key="4">
    <source>
        <dbReference type="SMART" id="SM00474"/>
    </source>
</evidence>